<dbReference type="PANTHER" id="PTHR21197:SF0">
    <property type="entry name" value="UDP-GALACTOPYRANOSE MUTASE"/>
    <property type="match status" value="1"/>
</dbReference>
<keyword evidence="4" id="KW-0274">FAD</keyword>
<accession>A0ABW1V6J6</accession>
<dbReference type="Pfam" id="PF03275">
    <property type="entry name" value="GLF"/>
    <property type="match status" value="1"/>
</dbReference>
<dbReference type="EMBL" id="JBHSTE010000004">
    <property type="protein sequence ID" value="MFC6333392.1"/>
    <property type="molecule type" value="Genomic_DNA"/>
</dbReference>
<proteinExistence type="inferred from homology"/>
<dbReference type="Pfam" id="PF13450">
    <property type="entry name" value="NAD_binding_8"/>
    <property type="match status" value="1"/>
</dbReference>
<reference evidence="8" key="1">
    <citation type="journal article" date="2019" name="Int. J. Syst. Evol. Microbiol.">
        <title>The Global Catalogue of Microorganisms (GCM) 10K type strain sequencing project: providing services to taxonomists for standard genome sequencing and annotation.</title>
        <authorList>
            <consortium name="The Broad Institute Genomics Platform"/>
            <consortium name="The Broad Institute Genome Sequencing Center for Infectious Disease"/>
            <person name="Wu L."/>
            <person name="Ma J."/>
        </authorList>
    </citation>
    <scope>NUCLEOTIDE SEQUENCE [LARGE SCALE GENOMIC DNA]</scope>
    <source>
        <strain evidence="8">PCU 280</strain>
    </source>
</reference>
<comment type="similarity">
    <text evidence="2">Belongs to the UDP-galactopyranose/dTDP-fucopyranose mutase family.</text>
</comment>
<dbReference type="EC" id="5.4.99.9" evidence="7"/>
<evidence type="ECO:0000256" key="1">
    <source>
        <dbReference type="ARBA" id="ARBA00001974"/>
    </source>
</evidence>
<dbReference type="SUPFAM" id="SSF54373">
    <property type="entry name" value="FAD-linked reductases, C-terminal domain"/>
    <property type="match status" value="1"/>
</dbReference>
<dbReference type="Proteomes" id="UP001596233">
    <property type="component" value="Unassembled WGS sequence"/>
</dbReference>
<evidence type="ECO:0000256" key="2">
    <source>
        <dbReference type="ARBA" id="ARBA00009321"/>
    </source>
</evidence>
<comment type="cofactor">
    <cofactor evidence="1">
        <name>FAD</name>
        <dbReference type="ChEBI" id="CHEBI:57692"/>
    </cofactor>
</comment>
<sequence>MHTKYDFLIVGAGLYGAVFAHEAKKAGKTCLIIDKRNHIGGNVYTEKVEDIQVHRYGAHIFHTSSKEIWQYVNQFAEFNRYTNSPIANYKGELYNLPFNMNTFNKMWGVNTPQEAKQKIEQQRRDSYVENPRTLEEQAINLVGRDIYEKLIRGYTEKQWGRPCHELPAFIIRRLPVRFTYDNNYFNDPYQGIPIGGYTAMVEKMIEGIEVQLDTDYLADKAYWDSKADRIVYTGPIDAYFDYTFGVLAYRSLNFDTELLDTDNYQGNAVVNYTDLETPYTRIIEHKHFELGTQPRTIITREYSVEWKLGDEPYYPINDEQNSKLYDQYKQLAEAEPHVIFGGRLGEYKYYDMDKVIAAALQRAHEVLT</sequence>
<feature type="domain" description="UDP-galactopyranose mutase C-terminal" evidence="6">
    <location>
        <begin position="149"/>
        <end position="349"/>
    </location>
</feature>
<comment type="caution">
    <text evidence="7">The sequence shown here is derived from an EMBL/GenBank/DDBJ whole genome shotgun (WGS) entry which is preliminary data.</text>
</comment>
<dbReference type="SUPFAM" id="SSF51971">
    <property type="entry name" value="Nucleotide-binding domain"/>
    <property type="match status" value="1"/>
</dbReference>
<organism evidence="7 8">
    <name type="scientific">Paenibacillus septentrionalis</name>
    <dbReference type="NCBI Taxonomy" id="429342"/>
    <lineage>
        <taxon>Bacteria</taxon>
        <taxon>Bacillati</taxon>
        <taxon>Bacillota</taxon>
        <taxon>Bacilli</taxon>
        <taxon>Bacillales</taxon>
        <taxon>Paenibacillaceae</taxon>
        <taxon>Paenibacillus</taxon>
    </lineage>
</organism>
<keyword evidence="5 7" id="KW-0413">Isomerase</keyword>
<evidence type="ECO:0000313" key="7">
    <source>
        <dbReference type="EMBL" id="MFC6333392.1"/>
    </source>
</evidence>
<dbReference type="InterPro" id="IPR015899">
    <property type="entry name" value="UDP-GalPyranose_mutase_C"/>
</dbReference>
<dbReference type="PANTHER" id="PTHR21197">
    <property type="entry name" value="UDP-GALACTOPYRANOSE MUTASE"/>
    <property type="match status" value="1"/>
</dbReference>
<keyword evidence="8" id="KW-1185">Reference proteome</keyword>
<protein>
    <submittedName>
        <fullName evidence="7">UDP-galactopyranose mutase</fullName>
        <ecNumber evidence="7">5.4.99.9</ecNumber>
    </submittedName>
</protein>
<gene>
    <name evidence="7" type="primary">glf</name>
    <name evidence="7" type="ORF">ACFP56_12255</name>
</gene>
<evidence type="ECO:0000256" key="3">
    <source>
        <dbReference type="ARBA" id="ARBA00022630"/>
    </source>
</evidence>
<dbReference type="Gene3D" id="3.40.50.720">
    <property type="entry name" value="NAD(P)-binding Rossmann-like Domain"/>
    <property type="match status" value="3"/>
</dbReference>
<keyword evidence="3" id="KW-0285">Flavoprotein</keyword>
<name>A0ABW1V6J6_9BACL</name>
<evidence type="ECO:0000313" key="8">
    <source>
        <dbReference type="Proteomes" id="UP001596233"/>
    </source>
</evidence>
<dbReference type="RefSeq" id="WP_379234829.1">
    <property type="nucleotide sequence ID" value="NZ_JBHSTE010000004.1"/>
</dbReference>
<dbReference type="InterPro" id="IPR004379">
    <property type="entry name" value="UDP-GALP_mutase"/>
</dbReference>
<evidence type="ECO:0000259" key="6">
    <source>
        <dbReference type="Pfam" id="PF03275"/>
    </source>
</evidence>
<dbReference type="GO" id="GO:0008767">
    <property type="term" value="F:UDP-galactopyranose mutase activity"/>
    <property type="evidence" value="ECO:0007669"/>
    <property type="project" value="UniProtKB-EC"/>
</dbReference>
<evidence type="ECO:0000256" key="5">
    <source>
        <dbReference type="ARBA" id="ARBA00023235"/>
    </source>
</evidence>
<dbReference type="NCBIfam" id="TIGR00031">
    <property type="entry name" value="UDP-GALP_mutase"/>
    <property type="match status" value="1"/>
</dbReference>
<evidence type="ECO:0000256" key="4">
    <source>
        <dbReference type="ARBA" id="ARBA00022827"/>
    </source>
</evidence>